<gene>
    <name evidence="2" type="ORF">GLS40_00085</name>
</gene>
<reference evidence="2 3" key="1">
    <citation type="submission" date="2019-11" db="EMBL/GenBank/DDBJ databases">
        <title>Pseudooceanicola pacifica sp. nov., isolated from deep-sea sediment of the Pacific Ocean.</title>
        <authorList>
            <person name="Lyu L."/>
        </authorList>
    </citation>
    <scope>NUCLEOTIDE SEQUENCE [LARGE SCALE GENOMIC DNA]</scope>
    <source>
        <strain evidence="2 3">216_PA32_1</strain>
    </source>
</reference>
<evidence type="ECO:0000256" key="1">
    <source>
        <dbReference type="SAM" id="SignalP"/>
    </source>
</evidence>
<protein>
    <recommendedName>
        <fullName evidence="4">DUF4189 domain-containing protein</fullName>
    </recommendedName>
</protein>
<dbReference type="Proteomes" id="UP000443843">
    <property type="component" value="Unassembled WGS sequence"/>
</dbReference>
<keyword evidence="1" id="KW-0732">Signal</keyword>
<evidence type="ECO:0000313" key="3">
    <source>
        <dbReference type="Proteomes" id="UP000443843"/>
    </source>
</evidence>
<evidence type="ECO:0008006" key="4">
    <source>
        <dbReference type="Google" id="ProtNLM"/>
    </source>
</evidence>
<accession>A0A844W9W2</accession>
<feature type="chain" id="PRO_5032290918" description="DUF4189 domain-containing protein" evidence="1">
    <location>
        <begin position="24"/>
        <end position="101"/>
    </location>
</feature>
<proteinExistence type="predicted"/>
<dbReference type="RefSeq" id="WP_160380570.1">
    <property type="nucleotide sequence ID" value="NZ_WNXQ01000001.1"/>
</dbReference>
<dbReference type="EMBL" id="WNXQ01000001">
    <property type="protein sequence ID" value="MWB76412.1"/>
    <property type="molecule type" value="Genomic_DNA"/>
</dbReference>
<organism evidence="2 3">
    <name type="scientific">Pseudooceanicola pacificus</name>
    <dbReference type="NCBI Taxonomy" id="2676438"/>
    <lineage>
        <taxon>Bacteria</taxon>
        <taxon>Pseudomonadati</taxon>
        <taxon>Pseudomonadota</taxon>
        <taxon>Alphaproteobacteria</taxon>
        <taxon>Rhodobacterales</taxon>
        <taxon>Paracoccaceae</taxon>
        <taxon>Pseudooceanicola</taxon>
    </lineage>
</organism>
<name>A0A844W9W2_9RHOB</name>
<evidence type="ECO:0000313" key="2">
    <source>
        <dbReference type="EMBL" id="MWB76412.1"/>
    </source>
</evidence>
<comment type="caution">
    <text evidence="2">The sequence shown here is derived from an EMBL/GenBank/DDBJ whole genome shotgun (WGS) entry which is preliminary data.</text>
</comment>
<keyword evidence="3" id="KW-1185">Reference proteome</keyword>
<sequence length="101" mass="10200">MLHLKAYAAAAALLALAGTQALASTDFTCSFKGGKPGEETADGGLGPWQENGKDYAATDATERLAARTARLECTAAEELGAKGCMFVACVEGGAEASKASN</sequence>
<dbReference type="AlphaFoldDB" id="A0A844W9W2"/>
<feature type="signal peptide" evidence="1">
    <location>
        <begin position="1"/>
        <end position="23"/>
    </location>
</feature>